<evidence type="ECO:0000313" key="8">
    <source>
        <dbReference type="EMBL" id="OGK54667.1"/>
    </source>
</evidence>
<keyword evidence="3 4" id="KW-0804">Transcription</keyword>
<organism evidence="8 9">
    <name type="scientific">Candidatus Roizmanbacteria bacterium RIFCSPLOWO2_01_FULL_45_11</name>
    <dbReference type="NCBI Taxonomy" id="1802070"/>
    <lineage>
        <taxon>Bacteria</taxon>
        <taxon>Candidatus Roizmaniibacteriota</taxon>
    </lineage>
</organism>
<dbReference type="GO" id="GO:0003677">
    <property type="term" value="F:DNA binding"/>
    <property type="evidence" value="ECO:0007669"/>
    <property type="project" value="UniProtKB-UniRule"/>
</dbReference>
<dbReference type="InterPro" id="IPR002876">
    <property type="entry name" value="Transcrip_reg_TACO1-like"/>
</dbReference>
<dbReference type="PANTHER" id="PTHR12532">
    <property type="entry name" value="TRANSLATIONAL ACTIVATOR OF CYTOCHROME C OXIDASE 1"/>
    <property type="match status" value="1"/>
</dbReference>
<proteinExistence type="inferred from homology"/>
<dbReference type="PANTHER" id="PTHR12532:SF0">
    <property type="entry name" value="TRANSLATIONAL ACTIVATOR OF CYTOCHROME C OXIDASE 1"/>
    <property type="match status" value="1"/>
</dbReference>
<evidence type="ECO:0000256" key="5">
    <source>
        <dbReference type="SAM" id="MobiDB-lite"/>
    </source>
</evidence>
<comment type="caution">
    <text evidence="8">The sequence shown here is derived from an EMBL/GenBank/DDBJ whole genome shotgun (WGS) entry which is preliminary data.</text>
</comment>
<dbReference type="InterPro" id="IPR048300">
    <property type="entry name" value="TACO1_YebC-like_2nd/3rd_dom"/>
</dbReference>
<dbReference type="Gene3D" id="1.10.10.200">
    <property type="match status" value="1"/>
</dbReference>
<dbReference type="Gene3D" id="3.30.70.980">
    <property type="match status" value="2"/>
</dbReference>
<dbReference type="HAMAP" id="MF_00693">
    <property type="entry name" value="Transcrip_reg_TACO1"/>
    <property type="match status" value="1"/>
</dbReference>
<dbReference type="SUPFAM" id="SSF75625">
    <property type="entry name" value="YebC-like"/>
    <property type="match status" value="1"/>
</dbReference>
<dbReference type="Proteomes" id="UP000178486">
    <property type="component" value="Unassembled WGS sequence"/>
</dbReference>
<dbReference type="NCBIfam" id="NF001030">
    <property type="entry name" value="PRK00110.1"/>
    <property type="match status" value="1"/>
</dbReference>
<evidence type="ECO:0000256" key="2">
    <source>
        <dbReference type="ARBA" id="ARBA00023015"/>
    </source>
</evidence>
<evidence type="ECO:0000256" key="1">
    <source>
        <dbReference type="ARBA" id="ARBA00008724"/>
    </source>
</evidence>
<dbReference type="GO" id="GO:0006355">
    <property type="term" value="P:regulation of DNA-templated transcription"/>
    <property type="evidence" value="ECO:0007669"/>
    <property type="project" value="UniProtKB-UniRule"/>
</dbReference>
<comment type="similarity">
    <text evidence="1 4">Belongs to the TACO1 family.</text>
</comment>
<keyword evidence="4" id="KW-0963">Cytoplasm</keyword>
<dbReference type="Pfam" id="PF01709">
    <property type="entry name" value="Transcrip_reg"/>
    <property type="match status" value="1"/>
</dbReference>
<evidence type="ECO:0000259" key="6">
    <source>
        <dbReference type="Pfam" id="PF01709"/>
    </source>
</evidence>
<sequence length="245" mass="26724">MSGHSKWSKIKRQKAAGDAKRGTMFTKLGRSITLAVKESGGVTDIESNNKLRIAIDQAKQFNMPKENIQRAIERGAGKGEGLESLERVIYEGYGPHGIALIIEAVTDNKQRTSSQVKFVLSRTGGSLGSQGSVVFQFSHQGYIHVAPPAAGEDALLEMVIECGGLDMEPEEDGEFGIYTDRTELHKVKDALEKRGVTVLNAELVYRPTVTVPITEDEAHSLISCIEQLEDLDDIHKVYANDAIAA</sequence>
<reference evidence="8 9" key="1">
    <citation type="journal article" date="2016" name="Nat. Commun.">
        <title>Thousands of microbial genomes shed light on interconnected biogeochemical processes in an aquifer system.</title>
        <authorList>
            <person name="Anantharaman K."/>
            <person name="Brown C.T."/>
            <person name="Hug L.A."/>
            <person name="Sharon I."/>
            <person name="Castelle C.J."/>
            <person name="Probst A.J."/>
            <person name="Thomas B.C."/>
            <person name="Singh A."/>
            <person name="Wilkins M.J."/>
            <person name="Karaoz U."/>
            <person name="Brodie E.L."/>
            <person name="Williams K.H."/>
            <person name="Hubbard S.S."/>
            <person name="Banfield J.F."/>
        </authorList>
    </citation>
    <scope>NUCLEOTIDE SEQUENCE [LARGE SCALE GENOMIC DNA]</scope>
</reference>
<feature type="domain" description="TACO1/YebC-like N-terminal" evidence="7">
    <location>
        <begin position="5"/>
        <end position="78"/>
    </location>
</feature>
<comment type="subcellular location">
    <subcellularLocation>
        <location evidence="4">Cytoplasm</location>
    </subcellularLocation>
</comment>
<evidence type="ECO:0000259" key="7">
    <source>
        <dbReference type="Pfam" id="PF20772"/>
    </source>
</evidence>
<dbReference type="GO" id="GO:0005737">
    <property type="term" value="C:cytoplasm"/>
    <property type="evidence" value="ECO:0007669"/>
    <property type="project" value="UniProtKB-SubCell"/>
</dbReference>
<dbReference type="NCBIfam" id="NF009044">
    <property type="entry name" value="PRK12378.1"/>
    <property type="match status" value="1"/>
</dbReference>
<dbReference type="EMBL" id="MGAU01000028">
    <property type="protein sequence ID" value="OGK54667.1"/>
    <property type="molecule type" value="Genomic_DNA"/>
</dbReference>
<keyword evidence="2 4" id="KW-0805">Transcription regulation</keyword>
<feature type="region of interest" description="Disordered" evidence="5">
    <location>
        <begin position="1"/>
        <end position="20"/>
    </location>
</feature>
<dbReference type="InterPro" id="IPR049083">
    <property type="entry name" value="TACO1_YebC_N"/>
</dbReference>
<dbReference type="Pfam" id="PF20772">
    <property type="entry name" value="TACO1_YebC_N"/>
    <property type="match status" value="1"/>
</dbReference>
<gene>
    <name evidence="8" type="ORF">A3B56_00635</name>
</gene>
<dbReference type="AlphaFoldDB" id="A0A1F7JGD3"/>
<evidence type="ECO:0000256" key="3">
    <source>
        <dbReference type="ARBA" id="ARBA00023163"/>
    </source>
</evidence>
<feature type="compositionally biased region" description="Basic residues" evidence="5">
    <location>
        <begin position="1"/>
        <end position="14"/>
    </location>
</feature>
<accession>A0A1F7JGD3</accession>
<name>A0A1F7JGD3_9BACT</name>
<keyword evidence="4" id="KW-0238">DNA-binding</keyword>
<dbReference type="NCBIfam" id="TIGR01033">
    <property type="entry name" value="YebC/PmpR family DNA-binding transcriptional regulator"/>
    <property type="match status" value="1"/>
</dbReference>
<dbReference type="InterPro" id="IPR029072">
    <property type="entry name" value="YebC-like"/>
</dbReference>
<feature type="domain" description="TACO1/YebC-like second and third" evidence="6">
    <location>
        <begin position="86"/>
        <end position="240"/>
    </location>
</feature>
<dbReference type="InterPro" id="IPR017856">
    <property type="entry name" value="Integrase-like_N"/>
</dbReference>
<evidence type="ECO:0000256" key="4">
    <source>
        <dbReference type="HAMAP-Rule" id="MF_00693"/>
    </source>
</evidence>
<dbReference type="FunFam" id="1.10.10.200:FF:000002">
    <property type="entry name" value="Probable transcriptional regulatory protein CLM62_37755"/>
    <property type="match status" value="1"/>
</dbReference>
<dbReference type="InterPro" id="IPR026564">
    <property type="entry name" value="Transcrip_reg_TACO1-like_dom3"/>
</dbReference>
<protein>
    <recommendedName>
        <fullName evidence="4">Probable transcriptional regulatory protein A3B56_00635</fullName>
    </recommendedName>
</protein>
<evidence type="ECO:0000313" key="9">
    <source>
        <dbReference type="Proteomes" id="UP000178486"/>
    </source>
</evidence>